<proteinExistence type="predicted"/>
<feature type="domain" description="HTH araC/xylS-type" evidence="1">
    <location>
        <begin position="168"/>
        <end position="269"/>
    </location>
</feature>
<accession>A0ABW0IIR3</accession>
<name>A0ABW0IIR3_9BACT</name>
<reference evidence="3" key="1">
    <citation type="journal article" date="2019" name="Int. J. Syst. Evol. Microbiol.">
        <title>The Global Catalogue of Microorganisms (GCM) 10K type strain sequencing project: providing services to taxonomists for standard genome sequencing and annotation.</title>
        <authorList>
            <consortium name="The Broad Institute Genomics Platform"/>
            <consortium name="The Broad Institute Genome Sequencing Center for Infectious Disease"/>
            <person name="Wu L."/>
            <person name="Ma J."/>
        </authorList>
    </citation>
    <scope>NUCLEOTIDE SEQUENCE [LARGE SCALE GENOMIC DNA]</scope>
    <source>
        <strain evidence="3">CCUG 55250</strain>
    </source>
</reference>
<comment type="caution">
    <text evidence="2">The sequence shown here is derived from an EMBL/GenBank/DDBJ whole genome shotgun (WGS) entry which is preliminary data.</text>
</comment>
<dbReference type="Proteomes" id="UP001596106">
    <property type="component" value="Unassembled WGS sequence"/>
</dbReference>
<dbReference type="InterPro" id="IPR018060">
    <property type="entry name" value="HTH_AraC"/>
</dbReference>
<sequence length="269" mass="31165">MTEIFENIRKLYQFHVPDNELADFIEFFSESSATETFRHVANNRFNIRMFPSWTPTFYINLGEPYQLSVGPRNYQIGSRTDVLILRNTLVERYNLPTDHILTVKFFPGGLEAVLGINQAQLADQVVNLETVLPPALLQHIKQRAVFEERLELLQQFFLEQFRLRKKTDHYRTIVTDTIGTFGASGMELKTGQLADQLFVTSKTINRYFSRVIGTPPKTYLATVRTRAALTAYVADKKAFTPYDYGYFDMSHFYKDVIKFTGRTLRENIG</sequence>
<dbReference type="EMBL" id="JBHSMA010000012">
    <property type="protein sequence ID" value="MFC5412367.1"/>
    <property type="molecule type" value="Genomic_DNA"/>
</dbReference>
<dbReference type="Pfam" id="PF12833">
    <property type="entry name" value="HTH_18"/>
    <property type="match status" value="1"/>
</dbReference>
<dbReference type="RefSeq" id="WP_379849807.1">
    <property type="nucleotide sequence ID" value="NZ_JBHSMA010000012.1"/>
</dbReference>
<organism evidence="2 3">
    <name type="scientific">Larkinella bovis</name>
    <dbReference type="NCBI Taxonomy" id="683041"/>
    <lineage>
        <taxon>Bacteria</taxon>
        <taxon>Pseudomonadati</taxon>
        <taxon>Bacteroidota</taxon>
        <taxon>Cytophagia</taxon>
        <taxon>Cytophagales</taxon>
        <taxon>Spirosomataceae</taxon>
        <taxon>Larkinella</taxon>
    </lineage>
</organism>
<dbReference type="SMART" id="SM00342">
    <property type="entry name" value="HTH_ARAC"/>
    <property type="match status" value="1"/>
</dbReference>
<evidence type="ECO:0000313" key="3">
    <source>
        <dbReference type="Proteomes" id="UP001596106"/>
    </source>
</evidence>
<dbReference type="Gene3D" id="1.10.10.60">
    <property type="entry name" value="Homeodomain-like"/>
    <property type="match status" value="1"/>
</dbReference>
<gene>
    <name evidence="2" type="ORF">ACFPMF_23785</name>
</gene>
<keyword evidence="3" id="KW-1185">Reference proteome</keyword>
<evidence type="ECO:0000259" key="1">
    <source>
        <dbReference type="PROSITE" id="PS01124"/>
    </source>
</evidence>
<protein>
    <submittedName>
        <fullName evidence="2">Helix-turn-helix domain-containing protein</fullName>
    </submittedName>
</protein>
<evidence type="ECO:0000313" key="2">
    <source>
        <dbReference type="EMBL" id="MFC5412367.1"/>
    </source>
</evidence>
<dbReference type="PROSITE" id="PS01124">
    <property type="entry name" value="HTH_ARAC_FAMILY_2"/>
    <property type="match status" value="1"/>
</dbReference>